<feature type="chain" id="PRO_5023038343" description="Periplasmic copper-binding protein NosD beta helix domain-containing protein" evidence="2">
    <location>
        <begin position="23"/>
        <end position="432"/>
    </location>
</feature>
<dbReference type="AlphaFoldDB" id="A0A5C8NPM2"/>
<sequence>MKKFLSAAIILLMILFGQTVYAADGETSLQSLINQTKPGDVLELPPGEYVGGATIDQPIHIKGEKDVSILSDGKGPALAIQTDQAVIENMTFIDQRTPTDETVYINGKNNELKDLTIQTNGVGIQLYEAQNNTLENINITGNQAVTFAERGNGIDLWDSNNNTIQYSNISNVQDGIYLEKSEENAIFNNEVTNSRYGYHLMFTTGTNIQHNYSYFNVSGMMIMGTEGTNVENNHLQYNQKSIQSIGLLLFDVKKAYVAHNTITNNKIGLFVENSTNNEITLNKLKDNYVGTQFLKSTDNNMYQNALLANVVQGQAERSSNNKTNENYWGDHTRLDTNGDGFSNLSYTVDPFYLTLTKEYPPYQIFFQAPGMHFLEQLFNAPTDQWLTDDKPLMVNPLESVTNEQTYSLYVLCFSLFLLFVSTTIIWMGVKKQ</sequence>
<evidence type="ECO:0000313" key="4">
    <source>
        <dbReference type="EMBL" id="TXL63669.1"/>
    </source>
</evidence>
<dbReference type="SUPFAM" id="SSF51126">
    <property type="entry name" value="Pectin lyase-like"/>
    <property type="match status" value="1"/>
</dbReference>
<dbReference type="EMBL" id="VDUW01000007">
    <property type="protein sequence ID" value="TXL63669.1"/>
    <property type="molecule type" value="Genomic_DNA"/>
</dbReference>
<dbReference type="InterPro" id="IPR011050">
    <property type="entry name" value="Pectin_lyase_fold/virulence"/>
</dbReference>
<keyword evidence="1" id="KW-1133">Transmembrane helix</keyword>
<dbReference type="RefSeq" id="WP_147668142.1">
    <property type="nucleotide sequence ID" value="NZ_VDUW01000007.1"/>
</dbReference>
<evidence type="ECO:0000313" key="5">
    <source>
        <dbReference type="Proteomes" id="UP000321574"/>
    </source>
</evidence>
<dbReference type="InterPro" id="IPR012334">
    <property type="entry name" value="Pectin_lyas_fold"/>
</dbReference>
<protein>
    <recommendedName>
        <fullName evidence="3">Periplasmic copper-binding protein NosD beta helix domain-containing protein</fullName>
    </recommendedName>
</protein>
<gene>
    <name evidence="4" type="ORF">FHP05_10845</name>
</gene>
<keyword evidence="2" id="KW-0732">Signal</keyword>
<dbReference type="Gene3D" id="2.160.20.10">
    <property type="entry name" value="Single-stranded right-handed beta-helix, Pectin lyase-like"/>
    <property type="match status" value="1"/>
</dbReference>
<comment type="caution">
    <text evidence="4">The sequence shown here is derived from an EMBL/GenBank/DDBJ whole genome shotgun (WGS) entry which is preliminary data.</text>
</comment>
<organism evidence="4 5">
    <name type="scientific">Cerasibacillus terrae</name>
    <dbReference type="NCBI Taxonomy" id="2498845"/>
    <lineage>
        <taxon>Bacteria</taxon>
        <taxon>Bacillati</taxon>
        <taxon>Bacillota</taxon>
        <taxon>Bacilli</taxon>
        <taxon>Bacillales</taxon>
        <taxon>Bacillaceae</taxon>
        <taxon>Cerasibacillus</taxon>
    </lineage>
</organism>
<name>A0A5C8NPM2_9BACI</name>
<evidence type="ECO:0000259" key="3">
    <source>
        <dbReference type="Pfam" id="PF05048"/>
    </source>
</evidence>
<keyword evidence="5" id="KW-1185">Reference proteome</keyword>
<reference evidence="4 5" key="1">
    <citation type="submission" date="2019-06" db="EMBL/GenBank/DDBJ databases">
        <title>Cerasibacillus sp. nov., isolated from maize field.</title>
        <authorList>
            <person name="Lin S.-Y."/>
            <person name="Tsai C.-F."/>
            <person name="Young C.-C."/>
        </authorList>
    </citation>
    <scope>NUCLEOTIDE SEQUENCE [LARGE SCALE GENOMIC DNA]</scope>
    <source>
        <strain evidence="4 5">CC-CFT480</strain>
    </source>
</reference>
<feature type="transmembrane region" description="Helical" evidence="1">
    <location>
        <begin position="406"/>
        <end position="429"/>
    </location>
</feature>
<keyword evidence="1" id="KW-0812">Transmembrane</keyword>
<dbReference type="SMART" id="SM00710">
    <property type="entry name" value="PbH1"/>
    <property type="match status" value="7"/>
</dbReference>
<feature type="signal peptide" evidence="2">
    <location>
        <begin position="1"/>
        <end position="22"/>
    </location>
</feature>
<dbReference type="OrthoDB" id="159063at2"/>
<dbReference type="InterPro" id="IPR006626">
    <property type="entry name" value="PbH1"/>
</dbReference>
<dbReference type="InterPro" id="IPR007742">
    <property type="entry name" value="NosD_dom"/>
</dbReference>
<dbReference type="InterPro" id="IPR022441">
    <property type="entry name" value="Para_beta_helix_rpt-2"/>
</dbReference>
<evidence type="ECO:0000256" key="2">
    <source>
        <dbReference type="SAM" id="SignalP"/>
    </source>
</evidence>
<proteinExistence type="predicted"/>
<evidence type="ECO:0000256" key="1">
    <source>
        <dbReference type="SAM" id="Phobius"/>
    </source>
</evidence>
<feature type="domain" description="Periplasmic copper-binding protein NosD beta helix" evidence="3">
    <location>
        <begin position="136"/>
        <end position="331"/>
    </location>
</feature>
<keyword evidence="1" id="KW-0472">Membrane</keyword>
<dbReference type="Proteomes" id="UP000321574">
    <property type="component" value="Unassembled WGS sequence"/>
</dbReference>
<dbReference type="Pfam" id="PF05048">
    <property type="entry name" value="NosD"/>
    <property type="match status" value="1"/>
</dbReference>
<accession>A0A5C8NPM2</accession>
<dbReference type="NCBIfam" id="TIGR03804">
    <property type="entry name" value="para_beta_helix"/>
    <property type="match status" value="1"/>
</dbReference>